<comment type="caution">
    <text evidence="1">The sequence shown here is derived from an EMBL/GenBank/DDBJ whole genome shotgun (WGS) entry which is preliminary data.</text>
</comment>
<organism evidence="1 2">
    <name type="scientific">Phytophthora megakarya</name>
    <dbReference type="NCBI Taxonomy" id="4795"/>
    <lineage>
        <taxon>Eukaryota</taxon>
        <taxon>Sar</taxon>
        <taxon>Stramenopiles</taxon>
        <taxon>Oomycota</taxon>
        <taxon>Peronosporomycetes</taxon>
        <taxon>Peronosporales</taxon>
        <taxon>Peronosporaceae</taxon>
        <taxon>Phytophthora</taxon>
    </lineage>
</organism>
<dbReference type="EMBL" id="NBNE01002707">
    <property type="protein sequence ID" value="OWZ09646.1"/>
    <property type="molecule type" value="Genomic_DNA"/>
</dbReference>
<proteinExistence type="predicted"/>
<dbReference type="Proteomes" id="UP000198211">
    <property type="component" value="Unassembled WGS sequence"/>
</dbReference>
<gene>
    <name evidence="1" type="ORF">PHMEG_00017615</name>
</gene>
<keyword evidence="2" id="KW-1185">Reference proteome</keyword>
<dbReference type="AlphaFoldDB" id="A0A225VW30"/>
<evidence type="ECO:0000313" key="1">
    <source>
        <dbReference type="EMBL" id="OWZ09646.1"/>
    </source>
</evidence>
<evidence type="ECO:0000313" key="2">
    <source>
        <dbReference type="Proteomes" id="UP000198211"/>
    </source>
</evidence>
<dbReference type="InterPro" id="IPR013762">
    <property type="entry name" value="Integrase-like_cat_sf"/>
</dbReference>
<dbReference type="GO" id="GO:0006310">
    <property type="term" value="P:DNA recombination"/>
    <property type="evidence" value="ECO:0007669"/>
    <property type="project" value="InterPro"/>
</dbReference>
<dbReference type="GO" id="GO:0015074">
    <property type="term" value="P:DNA integration"/>
    <property type="evidence" value="ECO:0007669"/>
    <property type="project" value="InterPro"/>
</dbReference>
<name>A0A225VW30_9STRA</name>
<dbReference type="GO" id="GO:0003677">
    <property type="term" value="F:DNA binding"/>
    <property type="evidence" value="ECO:0007669"/>
    <property type="project" value="InterPro"/>
</dbReference>
<protein>
    <submittedName>
        <fullName evidence="1">Uncharacterized protein</fullName>
    </submittedName>
</protein>
<dbReference type="Gene3D" id="1.10.443.10">
    <property type="entry name" value="Intergrase catalytic core"/>
    <property type="match status" value="1"/>
</dbReference>
<reference evidence="2" key="1">
    <citation type="submission" date="2017-03" db="EMBL/GenBank/DDBJ databases">
        <title>Phytopthora megakarya and P. palmivora, two closely related causual agents of cacao black pod achieved similar genome size and gene model numbers by different mechanisms.</title>
        <authorList>
            <person name="Ali S."/>
            <person name="Shao J."/>
            <person name="Larry D.J."/>
            <person name="Kronmiller B."/>
            <person name="Shen D."/>
            <person name="Strem M.D."/>
            <person name="Melnick R.L."/>
            <person name="Guiltinan M.J."/>
            <person name="Tyler B.M."/>
            <person name="Meinhardt L.W."/>
            <person name="Bailey B.A."/>
        </authorList>
    </citation>
    <scope>NUCLEOTIDE SEQUENCE [LARGE SCALE GENOMIC DNA]</scope>
    <source>
        <strain evidence="2">zdho120</strain>
    </source>
</reference>
<dbReference type="OrthoDB" id="94779at2759"/>
<accession>A0A225VW30</accession>
<sequence>MSLSDLAPANTRRVLEGAVKAFLKFLKDECVSWNYLEVCMQCENAARILERVVDKFGMLLAFKEGRVEQLLARYSVMQYYRQPKNWPLHQFPQCRTAVEKNLLKKCQVLDQHCMKGEAGMFVNKAPACTKKALRQMTEYLYSTAATAADYQDAAHLCLLWYRFERASDLKHLRKTDLSIGADDVFFVRFVRLKKSEEQGLSLFPDNDFATYPLLTIALALIIELSPTHSTPRATLTPATPSLDLIDHPEPVAQQGASGEQAKGVDALPGIHSYVNRVLD</sequence>
<dbReference type="STRING" id="4795.A0A225VW30"/>